<dbReference type="RefSeq" id="XP_022583180.1">
    <property type="nucleotide sequence ID" value="XM_022730468.1"/>
</dbReference>
<dbReference type="AlphaFoldDB" id="A0A1L9SN94"/>
<feature type="domain" description="Zn(2)-C6 fungal-type" evidence="8">
    <location>
        <begin position="35"/>
        <end position="67"/>
    </location>
</feature>
<dbReference type="GO" id="GO:0006351">
    <property type="term" value="P:DNA-templated transcription"/>
    <property type="evidence" value="ECO:0007669"/>
    <property type="project" value="InterPro"/>
</dbReference>
<keyword evidence="5" id="KW-0804">Transcription</keyword>
<dbReference type="VEuPathDB" id="FungiDB:ASPZODRAFT_93608"/>
<keyword evidence="3" id="KW-0805">Transcription regulation</keyword>
<keyword evidence="2" id="KW-0862">Zinc</keyword>
<dbReference type="GeneID" id="34616932"/>
<dbReference type="CDD" id="cd12148">
    <property type="entry name" value="fungal_TF_MHR"/>
    <property type="match status" value="1"/>
</dbReference>
<evidence type="ECO:0000256" key="3">
    <source>
        <dbReference type="ARBA" id="ARBA00023015"/>
    </source>
</evidence>
<dbReference type="InterPro" id="IPR036864">
    <property type="entry name" value="Zn2-C6_fun-type_DNA-bd_sf"/>
</dbReference>
<dbReference type="EMBL" id="KV878339">
    <property type="protein sequence ID" value="OJJ48670.1"/>
    <property type="molecule type" value="Genomic_DNA"/>
</dbReference>
<dbReference type="PANTHER" id="PTHR31944:SF130">
    <property type="entry name" value="ZN(II)2CYS6 TRANSCRIPTION FACTO (EUROFUNG)"/>
    <property type="match status" value="1"/>
</dbReference>
<dbReference type="STRING" id="1073090.A0A1L9SN94"/>
<dbReference type="InterPro" id="IPR007219">
    <property type="entry name" value="XnlR_reg_dom"/>
</dbReference>
<protein>
    <recommendedName>
        <fullName evidence="8">Zn(2)-C6 fungal-type domain-containing protein</fullName>
    </recommendedName>
</protein>
<evidence type="ECO:0000256" key="7">
    <source>
        <dbReference type="SAM" id="MobiDB-lite"/>
    </source>
</evidence>
<gene>
    <name evidence="9" type="ORF">ASPZODRAFT_93608</name>
</gene>
<evidence type="ECO:0000256" key="4">
    <source>
        <dbReference type="ARBA" id="ARBA00023125"/>
    </source>
</evidence>
<organism evidence="9 10">
    <name type="scientific">Penicilliopsis zonata CBS 506.65</name>
    <dbReference type="NCBI Taxonomy" id="1073090"/>
    <lineage>
        <taxon>Eukaryota</taxon>
        <taxon>Fungi</taxon>
        <taxon>Dikarya</taxon>
        <taxon>Ascomycota</taxon>
        <taxon>Pezizomycotina</taxon>
        <taxon>Eurotiomycetes</taxon>
        <taxon>Eurotiomycetidae</taxon>
        <taxon>Eurotiales</taxon>
        <taxon>Aspergillaceae</taxon>
        <taxon>Penicilliopsis</taxon>
    </lineage>
</organism>
<dbReference type="PROSITE" id="PS50048">
    <property type="entry name" value="ZN2_CY6_FUNGAL_2"/>
    <property type="match status" value="1"/>
</dbReference>
<dbReference type="CDD" id="cd00067">
    <property type="entry name" value="GAL4"/>
    <property type="match status" value="1"/>
</dbReference>
<evidence type="ECO:0000313" key="9">
    <source>
        <dbReference type="EMBL" id="OJJ48670.1"/>
    </source>
</evidence>
<dbReference type="PANTHER" id="PTHR31944">
    <property type="entry name" value="HEME-RESPONSIVE ZINC FINGER TRANSCRIPTION FACTOR HAP1"/>
    <property type="match status" value="1"/>
</dbReference>
<name>A0A1L9SN94_9EURO</name>
<dbReference type="SUPFAM" id="SSF57701">
    <property type="entry name" value="Zn2/Cys6 DNA-binding domain"/>
    <property type="match status" value="1"/>
</dbReference>
<dbReference type="Proteomes" id="UP000184188">
    <property type="component" value="Unassembled WGS sequence"/>
</dbReference>
<keyword evidence="4" id="KW-0238">DNA-binding</keyword>
<dbReference type="GO" id="GO:0008270">
    <property type="term" value="F:zinc ion binding"/>
    <property type="evidence" value="ECO:0007669"/>
    <property type="project" value="InterPro"/>
</dbReference>
<keyword evidence="1" id="KW-0479">Metal-binding</keyword>
<keyword evidence="6" id="KW-0539">Nucleus</keyword>
<dbReference type="SMART" id="SM00066">
    <property type="entry name" value="GAL4"/>
    <property type="match status" value="1"/>
</dbReference>
<dbReference type="InterPro" id="IPR001138">
    <property type="entry name" value="Zn2Cys6_DnaBD"/>
</dbReference>
<dbReference type="GO" id="GO:0005634">
    <property type="term" value="C:nucleus"/>
    <property type="evidence" value="ECO:0007669"/>
    <property type="project" value="TreeGrafter"/>
</dbReference>
<dbReference type="Gene3D" id="4.10.240.10">
    <property type="entry name" value="Zn(2)-C6 fungal-type DNA-binding domain"/>
    <property type="match status" value="1"/>
</dbReference>
<dbReference type="PROSITE" id="PS00463">
    <property type="entry name" value="ZN2_CY6_FUNGAL_1"/>
    <property type="match status" value="1"/>
</dbReference>
<sequence length="797" mass="89856">MSTNPLSTQNMVAAEFDARPEQQQRVRKRRRRTMACTQCRSRKLRCDREYPTCGRCRKSKTPTKCTYEDGFLWQQPTTVTSTVFSDQGSTALSVGRVTDRTSMSTPPDSALKPQPFRPQEQPPVLGRPQEERRDRFLETVLGAPKAAVDQEPYVAESLPRLKRSSIQIPAYTEQIVEDESPPLSPTQPVDLVPRIMMRGKETKTRFNGSGISANVMSQFADIKSFAEEIRLSNPNLARLRPDLEKVKRGLYRRRLSDPLPESPIVTLISMLPSRQSVDELVSLYLAYVESVHRILHVPTFLRELEDFWMKKDTPDLVSPAFVVQLLLMMACAWNLADQNTLYYKNESPMSCSVAIEWILHAEKWIQAAQVKRPEITAIRLYCLLIIAQNSLGMKRSKAWLATGTLIKQAMLSGYHRDASRHSKISGFIKEMRRRIWATIVELDLQVSLDRGMPPSIQASDYDTAPVSNLNDVDLREGMTELPAARPLDEITDSSFQAIMSQSLMLRLKVGHLMHSPRLACSYEEVLRMDWEFNKHLAAIPKWAQAEMGDLLKQRKLLVWKTLSETRMSQALLCLHTPFAIESAKVPLFVPSEQARLTAATNILSSHKRLQDSSKSLALCSMGDWTIQACGSICQSLYASSNSNATTLTRTLPGFAENLVLLVEAAIAALETRAFCVVKGAKDYFFMSTLLALVKTRLWEDQAGLFKQEVVDRILAFTPTLYARHANCSHLDTFDMCNFKPKAVGNFPPPSDMIVPMNGENFEPILPGMNFGITPPGELDAFLDVFDWEDVASFAFAE</sequence>
<keyword evidence="10" id="KW-1185">Reference proteome</keyword>
<proteinExistence type="predicted"/>
<dbReference type="Pfam" id="PF04082">
    <property type="entry name" value="Fungal_trans"/>
    <property type="match status" value="1"/>
</dbReference>
<evidence type="ECO:0000313" key="10">
    <source>
        <dbReference type="Proteomes" id="UP000184188"/>
    </source>
</evidence>
<dbReference type="GO" id="GO:0000978">
    <property type="term" value="F:RNA polymerase II cis-regulatory region sequence-specific DNA binding"/>
    <property type="evidence" value="ECO:0007669"/>
    <property type="project" value="TreeGrafter"/>
</dbReference>
<dbReference type="Pfam" id="PF00172">
    <property type="entry name" value="Zn_clus"/>
    <property type="match status" value="1"/>
</dbReference>
<accession>A0A1L9SN94</accession>
<evidence type="ECO:0000259" key="8">
    <source>
        <dbReference type="PROSITE" id="PS50048"/>
    </source>
</evidence>
<evidence type="ECO:0000256" key="6">
    <source>
        <dbReference type="ARBA" id="ARBA00023242"/>
    </source>
</evidence>
<dbReference type="SMART" id="SM00906">
    <property type="entry name" value="Fungal_trans"/>
    <property type="match status" value="1"/>
</dbReference>
<dbReference type="InterPro" id="IPR051430">
    <property type="entry name" value="Fungal_TF_Env_Response"/>
</dbReference>
<evidence type="ECO:0000256" key="1">
    <source>
        <dbReference type="ARBA" id="ARBA00022723"/>
    </source>
</evidence>
<dbReference type="GO" id="GO:0001228">
    <property type="term" value="F:DNA-binding transcription activator activity, RNA polymerase II-specific"/>
    <property type="evidence" value="ECO:0007669"/>
    <property type="project" value="TreeGrafter"/>
</dbReference>
<reference evidence="10" key="1">
    <citation type="journal article" date="2017" name="Genome Biol.">
        <title>Comparative genomics reveals high biological diversity and specific adaptations in the industrially and medically important fungal genus Aspergillus.</title>
        <authorList>
            <person name="de Vries R.P."/>
            <person name="Riley R."/>
            <person name="Wiebenga A."/>
            <person name="Aguilar-Osorio G."/>
            <person name="Amillis S."/>
            <person name="Uchima C.A."/>
            <person name="Anderluh G."/>
            <person name="Asadollahi M."/>
            <person name="Askin M."/>
            <person name="Barry K."/>
            <person name="Battaglia E."/>
            <person name="Bayram O."/>
            <person name="Benocci T."/>
            <person name="Braus-Stromeyer S.A."/>
            <person name="Caldana C."/>
            <person name="Canovas D."/>
            <person name="Cerqueira G.C."/>
            <person name="Chen F."/>
            <person name="Chen W."/>
            <person name="Choi C."/>
            <person name="Clum A."/>
            <person name="Dos Santos R.A."/>
            <person name="Damasio A.R."/>
            <person name="Diallinas G."/>
            <person name="Emri T."/>
            <person name="Fekete E."/>
            <person name="Flipphi M."/>
            <person name="Freyberg S."/>
            <person name="Gallo A."/>
            <person name="Gournas C."/>
            <person name="Habgood R."/>
            <person name="Hainaut M."/>
            <person name="Harispe M.L."/>
            <person name="Henrissat B."/>
            <person name="Hilden K.S."/>
            <person name="Hope R."/>
            <person name="Hossain A."/>
            <person name="Karabika E."/>
            <person name="Karaffa L."/>
            <person name="Karanyi Z."/>
            <person name="Krasevec N."/>
            <person name="Kuo A."/>
            <person name="Kusch H."/>
            <person name="LaButti K."/>
            <person name="Lagendijk E.L."/>
            <person name="Lapidus A."/>
            <person name="Levasseur A."/>
            <person name="Lindquist E."/>
            <person name="Lipzen A."/>
            <person name="Logrieco A.F."/>
            <person name="MacCabe A."/>
            <person name="Maekelae M.R."/>
            <person name="Malavazi I."/>
            <person name="Melin P."/>
            <person name="Meyer V."/>
            <person name="Mielnichuk N."/>
            <person name="Miskei M."/>
            <person name="Molnar A.P."/>
            <person name="Mule G."/>
            <person name="Ngan C.Y."/>
            <person name="Orejas M."/>
            <person name="Orosz E."/>
            <person name="Ouedraogo J.P."/>
            <person name="Overkamp K.M."/>
            <person name="Park H.-S."/>
            <person name="Perrone G."/>
            <person name="Piumi F."/>
            <person name="Punt P.J."/>
            <person name="Ram A.F."/>
            <person name="Ramon A."/>
            <person name="Rauscher S."/>
            <person name="Record E."/>
            <person name="Riano-Pachon D.M."/>
            <person name="Robert V."/>
            <person name="Roehrig J."/>
            <person name="Ruller R."/>
            <person name="Salamov A."/>
            <person name="Salih N.S."/>
            <person name="Samson R.A."/>
            <person name="Sandor E."/>
            <person name="Sanguinetti M."/>
            <person name="Schuetze T."/>
            <person name="Sepcic K."/>
            <person name="Shelest E."/>
            <person name="Sherlock G."/>
            <person name="Sophianopoulou V."/>
            <person name="Squina F.M."/>
            <person name="Sun H."/>
            <person name="Susca A."/>
            <person name="Todd R.B."/>
            <person name="Tsang A."/>
            <person name="Unkles S.E."/>
            <person name="van de Wiele N."/>
            <person name="van Rossen-Uffink D."/>
            <person name="Oliveira J.V."/>
            <person name="Vesth T.C."/>
            <person name="Visser J."/>
            <person name="Yu J.-H."/>
            <person name="Zhou M."/>
            <person name="Andersen M.R."/>
            <person name="Archer D.B."/>
            <person name="Baker S.E."/>
            <person name="Benoit I."/>
            <person name="Brakhage A.A."/>
            <person name="Braus G.H."/>
            <person name="Fischer R."/>
            <person name="Frisvad J.C."/>
            <person name="Goldman G.H."/>
            <person name="Houbraken J."/>
            <person name="Oakley B."/>
            <person name="Pocsi I."/>
            <person name="Scazzocchio C."/>
            <person name="Seiboth B."/>
            <person name="vanKuyk P.A."/>
            <person name="Wortman J."/>
            <person name="Dyer P.S."/>
            <person name="Grigoriev I.V."/>
        </authorList>
    </citation>
    <scope>NUCLEOTIDE SEQUENCE [LARGE SCALE GENOMIC DNA]</scope>
    <source>
        <strain evidence="10">CBS 506.65</strain>
    </source>
</reference>
<dbReference type="OrthoDB" id="4236860at2759"/>
<evidence type="ECO:0000256" key="5">
    <source>
        <dbReference type="ARBA" id="ARBA00023163"/>
    </source>
</evidence>
<feature type="region of interest" description="Disordered" evidence="7">
    <location>
        <begin position="97"/>
        <end position="130"/>
    </location>
</feature>
<evidence type="ECO:0000256" key="2">
    <source>
        <dbReference type="ARBA" id="ARBA00022833"/>
    </source>
</evidence>